<dbReference type="RefSeq" id="WP_286217941.1">
    <property type="nucleotide sequence ID" value="NZ_AP027729.1"/>
</dbReference>
<evidence type="ECO:0000313" key="3">
    <source>
        <dbReference type="EMBL" id="BDZ43812.1"/>
    </source>
</evidence>
<evidence type="ECO:0000256" key="1">
    <source>
        <dbReference type="SAM" id="MobiDB-lite"/>
    </source>
</evidence>
<reference evidence="4" key="1">
    <citation type="journal article" date="2019" name="Int. J. Syst. Evol. Microbiol.">
        <title>The Global Catalogue of Microorganisms (GCM) 10K type strain sequencing project: providing services to taxonomists for standard genome sequencing and annotation.</title>
        <authorList>
            <consortium name="The Broad Institute Genomics Platform"/>
            <consortium name="The Broad Institute Genome Sequencing Center for Infectious Disease"/>
            <person name="Wu L."/>
            <person name="Ma J."/>
        </authorList>
    </citation>
    <scope>NUCLEOTIDE SEQUENCE [LARGE SCALE GENOMIC DNA]</scope>
    <source>
        <strain evidence="4">NBRC 108565</strain>
    </source>
</reference>
<dbReference type="EMBL" id="AP027729">
    <property type="protein sequence ID" value="BDZ43812.1"/>
    <property type="molecule type" value="Genomic_DNA"/>
</dbReference>
<keyword evidence="2" id="KW-0812">Transmembrane</keyword>
<feature type="region of interest" description="Disordered" evidence="1">
    <location>
        <begin position="52"/>
        <end position="151"/>
    </location>
</feature>
<feature type="compositionally biased region" description="Basic and acidic residues" evidence="1">
    <location>
        <begin position="128"/>
        <end position="146"/>
    </location>
</feature>
<evidence type="ECO:0000313" key="4">
    <source>
        <dbReference type="Proteomes" id="UP001321475"/>
    </source>
</evidence>
<organism evidence="3 4">
    <name type="scientific">Paraoerskovia sediminicola</name>
    <dbReference type="NCBI Taxonomy" id="1138587"/>
    <lineage>
        <taxon>Bacteria</taxon>
        <taxon>Bacillati</taxon>
        <taxon>Actinomycetota</taxon>
        <taxon>Actinomycetes</taxon>
        <taxon>Micrococcales</taxon>
        <taxon>Cellulomonadaceae</taxon>
        <taxon>Paraoerskovia</taxon>
    </lineage>
</organism>
<name>A0ABM8G6L4_9CELL</name>
<dbReference type="Proteomes" id="UP001321475">
    <property type="component" value="Chromosome"/>
</dbReference>
<proteinExistence type="predicted"/>
<sequence>MTEDTRTFSPDLSRLTDAADSSFSVRRAFGEPYEHQGTLLVPVAKVWGATGTGSGGGTGSGTGAGSGSGTGSGNGSGNGGSPFSFSRRVRVGSHSDDGPGAEAADSASSTATDSAADPSTRGGANGEARGEANGEARGEANGEAHGEGGGGGGGYGLRVKALGVYAISPTGDVRWQPALDLNRVLVGGQAVAAVAAVALGWALGRRRR</sequence>
<accession>A0ABM8G6L4</accession>
<keyword evidence="2" id="KW-0472">Membrane</keyword>
<gene>
    <name evidence="3" type="ORF">GCM10025865_31110</name>
</gene>
<keyword evidence="4" id="KW-1185">Reference proteome</keyword>
<keyword evidence="2" id="KW-1133">Transmembrane helix</keyword>
<feature type="transmembrane region" description="Helical" evidence="2">
    <location>
        <begin position="184"/>
        <end position="204"/>
    </location>
</feature>
<protein>
    <recommendedName>
        <fullName evidence="5">Sporulation protein YtfJ (Spore_YtfJ)</fullName>
    </recommendedName>
</protein>
<evidence type="ECO:0000256" key="2">
    <source>
        <dbReference type="SAM" id="Phobius"/>
    </source>
</evidence>
<evidence type="ECO:0008006" key="5">
    <source>
        <dbReference type="Google" id="ProtNLM"/>
    </source>
</evidence>
<feature type="compositionally biased region" description="Low complexity" evidence="1">
    <location>
        <begin position="103"/>
        <end position="122"/>
    </location>
</feature>
<feature type="compositionally biased region" description="Gly residues" evidence="1">
    <location>
        <begin position="52"/>
        <end position="80"/>
    </location>
</feature>